<dbReference type="EMBL" id="KV878584">
    <property type="protein sequence ID" value="OJJ60529.1"/>
    <property type="molecule type" value="Genomic_DNA"/>
</dbReference>
<proteinExistence type="predicted"/>
<dbReference type="AlphaFoldDB" id="A0A1L9TM65"/>
<name>A0A1L9TM65_9EURO</name>
<dbReference type="OrthoDB" id="5426563at2759"/>
<gene>
    <name evidence="2" type="ORF">ASPSYDRAFT_29062</name>
</gene>
<feature type="compositionally biased region" description="Low complexity" evidence="1">
    <location>
        <begin position="74"/>
        <end position="89"/>
    </location>
</feature>
<feature type="compositionally biased region" description="Polar residues" evidence="1">
    <location>
        <begin position="59"/>
        <end position="73"/>
    </location>
</feature>
<dbReference type="VEuPathDB" id="FungiDB:ASPSYDRAFT_29062"/>
<feature type="compositionally biased region" description="Acidic residues" evidence="1">
    <location>
        <begin position="435"/>
        <end position="446"/>
    </location>
</feature>
<protein>
    <submittedName>
        <fullName evidence="2">Uncharacterized protein</fullName>
    </submittedName>
</protein>
<dbReference type="RefSeq" id="XP_040704335.1">
    <property type="nucleotide sequence ID" value="XM_040844592.1"/>
</dbReference>
<accession>A0A1L9TM65</accession>
<dbReference type="GeneID" id="63760665"/>
<feature type="region of interest" description="Disordered" evidence="1">
    <location>
        <begin position="223"/>
        <end position="258"/>
    </location>
</feature>
<keyword evidence="3" id="KW-1185">Reference proteome</keyword>
<feature type="region of interest" description="Disordered" evidence="1">
    <location>
        <begin position="1"/>
        <end position="90"/>
    </location>
</feature>
<reference evidence="3" key="1">
    <citation type="journal article" date="2017" name="Genome Biol.">
        <title>Comparative genomics reveals high biological diversity and specific adaptations in the industrially and medically important fungal genus Aspergillus.</title>
        <authorList>
            <person name="de Vries R.P."/>
            <person name="Riley R."/>
            <person name="Wiebenga A."/>
            <person name="Aguilar-Osorio G."/>
            <person name="Amillis S."/>
            <person name="Uchima C.A."/>
            <person name="Anderluh G."/>
            <person name="Asadollahi M."/>
            <person name="Askin M."/>
            <person name="Barry K."/>
            <person name="Battaglia E."/>
            <person name="Bayram O."/>
            <person name="Benocci T."/>
            <person name="Braus-Stromeyer S.A."/>
            <person name="Caldana C."/>
            <person name="Canovas D."/>
            <person name="Cerqueira G.C."/>
            <person name="Chen F."/>
            <person name="Chen W."/>
            <person name="Choi C."/>
            <person name="Clum A."/>
            <person name="Dos Santos R.A."/>
            <person name="Damasio A.R."/>
            <person name="Diallinas G."/>
            <person name="Emri T."/>
            <person name="Fekete E."/>
            <person name="Flipphi M."/>
            <person name="Freyberg S."/>
            <person name="Gallo A."/>
            <person name="Gournas C."/>
            <person name="Habgood R."/>
            <person name="Hainaut M."/>
            <person name="Harispe M.L."/>
            <person name="Henrissat B."/>
            <person name="Hilden K.S."/>
            <person name="Hope R."/>
            <person name="Hossain A."/>
            <person name="Karabika E."/>
            <person name="Karaffa L."/>
            <person name="Karanyi Z."/>
            <person name="Krasevec N."/>
            <person name="Kuo A."/>
            <person name="Kusch H."/>
            <person name="LaButti K."/>
            <person name="Lagendijk E.L."/>
            <person name="Lapidus A."/>
            <person name="Levasseur A."/>
            <person name="Lindquist E."/>
            <person name="Lipzen A."/>
            <person name="Logrieco A.F."/>
            <person name="MacCabe A."/>
            <person name="Maekelae M.R."/>
            <person name="Malavazi I."/>
            <person name="Melin P."/>
            <person name="Meyer V."/>
            <person name="Mielnichuk N."/>
            <person name="Miskei M."/>
            <person name="Molnar A.P."/>
            <person name="Mule G."/>
            <person name="Ngan C.Y."/>
            <person name="Orejas M."/>
            <person name="Orosz E."/>
            <person name="Ouedraogo J.P."/>
            <person name="Overkamp K.M."/>
            <person name="Park H.-S."/>
            <person name="Perrone G."/>
            <person name="Piumi F."/>
            <person name="Punt P.J."/>
            <person name="Ram A.F."/>
            <person name="Ramon A."/>
            <person name="Rauscher S."/>
            <person name="Record E."/>
            <person name="Riano-Pachon D.M."/>
            <person name="Robert V."/>
            <person name="Roehrig J."/>
            <person name="Ruller R."/>
            <person name="Salamov A."/>
            <person name="Salih N.S."/>
            <person name="Samson R.A."/>
            <person name="Sandor E."/>
            <person name="Sanguinetti M."/>
            <person name="Schuetze T."/>
            <person name="Sepcic K."/>
            <person name="Shelest E."/>
            <person name="Sherlock G."/>
            <person name="Sophianopoulou V."/>
            <person name="Squina F.M."/>
            <person name="Sun H."/>
            <person name="Susca A."/>
            <person name="Todd R.B."/>
            <person name="Tsang A."/>
            <person name="Unkles S.E."/>
            <person name="van de Wiele N."/>
            <person name="van Rossen-Uffink D."/>
            <person name="Oliveira J.V."/>
            <person name="Vesth T.C."/>
            <person name="Visser J."/>
            <person name="Yu J.-H."/>
            <person name="Zhou M."/>
            <person name="Andersen M.R."/>
            <person name="Archer D.B."/>
            <person name="Baker S.E."/>
            <person name="Benoit I."/>
            <person name="Brakhage A.A."/>
            <person name="Braus G.H."/>
            <person name="Fischer R."/>
            <person name="Frisvad J.C."/>
            <person name="Goldman G.H."/>
            <person name="Houbraken J."/>
            <person name="Oakley B."/>
            <person name="Pocsi I."/>
            <person name="Scazzocchio C."/>
            <person name="Seiboth B."/>
            <person name="vanKuyk P.A."/>
            <person name="Wortman J."/>
            <person name="Dyer P.S."/>
            <person name="Grigoriev I.V."/>
        </authorList>
    </citation>
    <scope>NUCLEOTIDE SEQUENCE [LARGE SCALE GENOMIC DNA]</scope>
    <source>
        <strain evidence="3">CBS 593.65</strain>
    </source>
</reference>
<feature type="compositionally biased region" description="Low complexity" evidence="1">
    <location>
        <begin position="233"/>
        <end position="242"/>
    </location>
</feature>
<feature type="region of interest" description="Disordered" evidence="1">
    <location>
        <begin position="383"/>
        <end position="447"/>
    </location>
</feature>
<evidence type="ECO:0000313" key="2">
    <source>
        <dbReference type="EMBL" id="OJJ60529.1"/>
    </source>
</evidence>
<organism evidence="2 3">
    <name type="scientific">Aspergillus sydowii CBS 593.65</name>
    <dbReference type="NCBI Taxonomy" id="1036612"/>
    <lineage>
        <taxon>Eukaryota</taxon>
        <taxon>Fungi</taxon>
        <taxon>Dikarya</taxon>
        <taxon>Ascomycota</taxon>
        <taxon>Pezizomycotina</taxon>
        <taxon>Eurotiomycetes</taxon>
        <taxon>Eurotiomycetidae</taxon>
        <taxon>Eurotiales</taxon>
        <taxon>Aspergillaceae</taxon>
        <taxon>Aspergillus</taxon>
        <taxon>Aspergillus subgen. Nidulantes</taxon>
    </lineage>
</organism>
<evidence type="ECO:0000313" key="3">
    <source>
        <dbReference type="Proteomes" id="UP000184356"/>
    </source>
</evidence>
<dbReference type="Proteomes" id="UP000184356">
    <property type="component" value="Unassembled WGS sequence"/>
</dbReference>
<evidence type="ECO:0000256" key="1">
    <source>
        <dbReference type="SAM" id="MobiDB-lite"/>
    </source>
</evidence>
<sequence>MNWTGGRLRRHSQINSKTRKQTFGNTSAASKGHAPHQITLFNSFAKQQDEKKRGRIKRSTGNPENRTVESIQQASSNTSTNAATKSPNNRLERIKRQLLETADWAAVSVTRPIQVAFPQEEEIERFGKRRRLTRDDYERLNQSATMPGRPLRLVDEANALSDGGPVINPGDGFFPVGIEDFTEANTNPYYPLRDPRRVSSQPMLLENESLDVNNGVGMQSSLPSTHGVARNASSLSRSSGGLQRRGDRVTTTNPVRMNGEPYISARQWLDQGHAMEASQSNRSSSIVPEPESTVRRRFTIDDQIRDAQAFVDRQRRLPASSSSTFSQLVGQGQIEPERPPRMFPGGPPLGIPATLFRPAPQTNGDLDNMTRLSVPGQTFQLLSQFPPSNPSPRPLSSQRPGAVARALTSGQGRLEGPVFGDANESLNVDMNGEADSGEQSDGDNVNDDFYQAYLNL</sequence>
<feature type="compositionally biased region" description="Basic residues" evidence="1">
    <location>
        <begin position="7"/>
        <end position="20"/>
    </location>
</feature>